<dbReference type="NCBIfam" id="TIGR04056">
    <property type="entry name" value="OMP_RagA_SusC"/>
    <property type="match status" value="1"/>
</dbReference>
<dbReference type="PANTHER" id="PTHR30069:SF29">
    <property type="entry name" value="HEMOGLOBIN AND HEMOGLOBIN-HAPTOGLOBIN-BINDING PROTEIN 1-RELATED"/>
    <property type="match status" value="1"/>
</dbReference>
<dbReference type="EMBL" id="JACHCE010000003">
    <property type="protein sequence ID" value="MBB5636612.1"/>
    <property type="molecule type" value="Genomic_DNA"/>
</dbReference>
<evidence type="ECO:0000256" key="3">
    <source>
        <dbReference type="ARBA" id="ARBA00022452"/>
    </source>
</evidence>
<dbReference type="Proteomes" id="UP000537204">
    <property type="component" value="Unassembled WGS sequence"/>
</dbReference>
<dbReference type="PANTHER" id="PTHR30069">
    <property type="entry name" value="TONB-DEPENDENT OUTER MEMBRANE RECEPTOR"/>
    <property type="match status" value="1"/>
</dbReference>
<dbReference type="SUPFAM" id="SSF49464">
    <property type="entry name" value="Carboxypeptidase regulatory domain-like"/>
    <property type="match status" value="1"/>
</dbReference>
<gene>
    <name evidence="11" type="ORF">HDE68_002513</name>
</gene>
<keyword evidence="6 8" id="KW-0472">Membrane</keyword>
<evidence type="ECO:0000256" key="1">
    <source>
        <dbReference type="ARBA" id="ARBA00004571"/>
    </source>
</evidence>
<dbReference type="GO" id="GO:0044718">
    <property type="term" value="P:siderophore transmembrane transport"/>
    <property type="evidence" value="ECO:0007669"/>
    <property type="project" value="TreeGrafter"/>
</dbReference>
<dbReference type="GO" id="GO:0009279">
    <property type="term" value="C:cell outer membrane"/>
    <property type="evidence" value="ECO:0007669"/>
    <property type="project" value="UniProtKB-SubCell"/>
</dbReference>
<keyword evidence="3 8" id="KW-1134">Transmembrane beta strand</keyword>
<accession>A0A7W8ZM90</accession>
<dbReference type="InterPro" id="IPR012910">
    <property type="entry name" value="Plug_dom"/>
</dbReference>
<comment type="similarity">
    <text evidence="8">Belongs to the TonB-dependent receptor family.</text>
</comment>
<protein>
    <submittedName>
        <fullName evidence="11">TonB-linked SusC/RagA family outer membrane protein</fullName>
    </submittedName>
</protein>
<dbReference type="GO" id="GO:0015344">
    <property type="term" value="F:siderophore uptake transmembrane transporter activity"/>
    <property type="evidence" value="ECO:0007669"/>
    <property type="project" value="TreeGrafter"/>
</dbReference>
<evidence type="ECO:0000313" key="11">
    <source>
        <dbReference type="EMBL" id="MBB5636612.1"/>
    </source>
</evidence>
<evidence type="ECO:0000256" key="2">
    <source>
        <dbReference type="ARBA" id="ARBA00022448"/>
    </source>
</evidence>
<dbReference type="InterPro" id="IPR008969">
    <property type="entry name" value="CarboxyPept-like_regulatory"/>
</dbReference>
<feature type="chain" id="PRO_5030602221" evidence="9">
    <location>
        <begin position="33"/>
        <end position="1211"/>
    </location>
</feature>
<feature type="signal peptide" evidence="9">
    <location>
        <begin position="1"/>
        <end position="32"/>
    </location>
</feature>
<evidence type="ECO:0000256" key="4">
    <source>
        <dbReference type="ARBA" id="ARBA00022692"/>
    </source>
</evidence>
<comment type="subcellular location">
    <subcellularLocation>
        <location evidence="1 8">Cell outer membrane</location>
        <topology evidence="1 8">Multi-pass membrane protein</topology>
    </subcellularLocation>
</comment>
<dbReference type="Gene3D" id="2.40.170.20">
    <property type="entry name" value="TonB-dependent receptor, beta-barrel domain"/>
    <property type="match status" value="1"/>
</dbReference>
<evidence type="ECO:0000256" key="6">
    <source>
        <dbReference type="ARBA" id="ARBA00023136"/>
    </source>
</evidence>
<dbReference type="Pfam" id="PF13715">
    <property type="entry name" value="CarbopepD_reg_2"/>
    <property type="match status" value="1"/>
</dbReference>
<dbReference type="Pfam" id="PF07715">
    <property type="entry name" value="Plug"/>
    <property type="match status" value="1"/>
</dbReference>
<evidence type="ECO:0000256" key="8">
    <source>
        <dbReference type="PROSITE-ProRule" id="PRU01360"/>
    </source>
</evidence>
<evidence type="ECO:0000259" key="10">
    <source>
        <dbReference type="Pfam" id="PF07715"/>
    </source>
</evidence>
<comment type="caution">
    <text evidence="11">The sequence shown here is derived from an EMBL/GenBank/DDBJ whole genome shotgun (WGS) entry which is preliminary data.</text>
</comment>
<evidence type="ECO:0000256" key="9">
    <source>
        <dbReference type="SAM" id="SignalP"/>
    </source>
</evidence>
<sequence length="1211" mass="134460">MEKHYSEKMRRLKYGLMAMLMCIVFCTSFAQAEEVQREALKIERLDSYLKKIELAYQVSFVYDAAQINKATNIEVPAKLVSIKADLEPLKEKGINYNIVGKQVILVKVPLQVVKQMITVTGRITSKKDGGYLPGVSIREKGAKNAVSSNAQGDYQIKVQDNAVLTFSFIGYKTAVAEVNGRTKIDIALDEDAGQLNEVSIVSTGYQDINKKLFTGSSTVLKASDVKRDGITDVSRMLEGRVAGVSVQNVSGTFGAAPKIRVRGATSITGDNKPLWVVDGIILEDVVNISNEQLSTGDPSTLVGSSVAGLNPDDIESFNILKDAAATAQYGARAMNGVVIITTKKGKNTGGKPVVSYTGNFSSYMKPSYSSFDIMNSADQMNVYLEMQNKGLLNHAEASRAENGGVFTTMYNQMYSYNPLTDSYALRNDAPSQKQFLQRYANANTDWFDVLFKQSFMQEHSVSISSGTQRSKIYASTSFLKDNGWSIGDNVKRFTGNIRGNFDLNDRLSVELITQGSVRNQKAPGTLGRKGNPVYGTYDRDFDINPFSYALNTSRTLTPYDANGNREFFTQNYAPFNILNELENNTLDLNVIDLKVQAGLKYKISDNLKYSFDGAYRFARTSQEHKITEHSNMAEAYRAGISPLDATIKKNNRFLYKNPDDPNALPVSVLPFGGFYNTNDDNITNYYVRNSLEFNKVFNTDHTVNIFGTQEMRFIDRQNKTFDGYGYQYDKGGIPFIDPTIVKSNVEGGFNYYSMGYRYERYLNYSVRAAYSYKGKYAFNATGRYDGSNLLGESTTARWLPTWNVSGSWNIDTEDFMQGAGLKKVINRATLRATYGLVASMGDATNSSLVVKSMATKRPYLTEKETKLYIAGLENSELTFEKLNEFNLGLDVGLFDDRISLTVDAYRRKSFDLIGDFRTGGIGGEPVKKANYADMKSQGIEVAIGGTVLKAGAFNWKTQIIFAHNTNKITNLKSQPLIFALTGADGGALEGYAQRGLFSLDFKGLDPTNGSPRFINEYGVVGNDINLQSNQVQYLKYEGPVDPTYTGGFSNNFKYKEFTLSTLITFSAGNKVRLNPAFKTSYSDLDAMPRGFLSRWEMPGDEAKTNWPSILDKQQAAAFDRIYAYSNYNYSTERVADGGFVRMKQIILSYAVPAAFSRKLGFTNSSLSVVGNNLFLIYSDKKLNGQDPEFFGTGGVALPIPRQFTLSLKVGF</sequence>
<dbReference type="InterPro" id="IPR037066">
    <property type="entry name" value="Plug_dom_sf"/>
</dbReference>
<dbReference type="Gene3D" id="2.170.130.10">
    <property type="entry name" value="TonB-dependent receptor, plug domain"/>
    <property type="match status" value="1"/>
</dbReference>
<dbReference type="Gene3D" id="2.60.40.1120">
    <property type="entry name" value="Carboxypeptidase-like, regulatory domain"/>
    <property type="match status" value="1"/>
</dbReference>
<feature type="domain" description="TonB-dependent receptor plug" evidence="10">
    <location>
        <begin position="214"/>
        <end position="337"/>
    </location>
</feature>
<keyword evidence="2 8" id="KW-0813">Transport</keyword>
<evidence type="ECO:0000313" key="12">
    <source>
        <dbReference type="Proteomes" id="UP000537204"/>
    </source>
</evidence>
<dbReference type="PROSITE" id="PS52016">
    <property type="entry name" value="TONB_DEPENDENT_REC_3"/>
    <property type="match status" value="1"/>
</dbReference>
<dbReference type="AlphaFoldDB" id="A0A7W8ZM90"/>
<name>A0A7W8ZM90_9SPHI</name>
<dbReference type="NCBIfam" id="TIGR04057">
    <property type="entry name" value="SusC_RagA_signa"/>
    <property type="match status" value="1"/>
</dbReference>
<dbReference type="InterPro" id="IPR023996">
    <property type="entry name" value="TonB-dep_OMP_SusC/RagA"/>
</dbReference>
<proteinExistence type="inferred from homology"/>
<dbReference type="InterPro" id="IPR036942">
    <property type="entry name" value="Beta-barrel_TonB_sf"/>
</dbReference>
<organism evidence="11 12">
    <name type="scientific">Pedobacter cryoconitis</name>
    <dbReference type="NCBI Taxonomy" id="188932"/>
    <lineage>
        <taxon>Bacteria</taxon>
        <taxon>Pseudomonadati</taxon>
        <taxon>Bacteroidota</taxon>
        <taxon>Sphingobacteriia</taxon>
        <taxon>Sphingobacteriales</taxon>
        <taxon>Sphingobacteriaceae</taxon>
        <taxon>Pedobacter</taxon>
    </lineage>
</organism>
<reference evidence="11 12" key="1">
    <citation type="submission" date="2020-08" db="EMBL/GenBank/DDBJ databases">
        <title>Genomic Encyclopedia of Type Strains, Phase IV (KMG-V): Genome sequencing to study the core and pangenomes of soil and plant-associated prokaryotes.</title>
        <authorList>
            <person name="Whitman W."/>
        </authorList>
    </citation>
    <scope>NUCLEOTIDE SEQUENCE [LARGE SCALE GENOMIC DNA]</scope>
    <source>
        <strain evidence="11 12">S3M1</strain>
    </source>
</reference>
<evidence type="ECO:0000256" key="7">
    <source>
        <dbReference type="ARBA" id="ARBA00023237"/>
    </source>
</evidence>
<evidence type="ECO:0000256" key="5">
    <source>
        <dbReference type="ARBA" id="ARBA00022729"/>
    </source>
</evidence>
<dbReference type="RefSeq" id="WP_183882320.1">
    <property type="nucleotide sequence ID" value="NZ_JACHCE010000003.1"/>
</dbReference>
<dbReference type="InterPro" id="IPR039426">
    <property type="entry name" value="TonB-dep_rcpt-like"/>
</dbReference>
<keyword evidence="4 8" id="KW-0812">Transmembrane</keyword>
<keyword evidence="5 9" id="KW-0732">Signal</keyword>
<dbReference type="InterPro" id="IPR023997">
    <property type="entry name" value="TonB-dep_OMP_SusC/RagA_CS"/>
</dbReference>
<dbReference type="SUPFAM" id="SSF56935">
    <property type="entry name" value="Porins"/>
    <property type="match status" value="1"/>
</dbReference>
<keyword evidence="7 8" id="KW-0998">Cell outer membrane</keyword>